<dbReference type="Proteomes" id="UP000051952">
    <property type="component" value="Unassembled WGS sequence"/>
</dbReference>
<protein>
    <submittedName>
        <fullName evidence="2">Transmembrane protein, putative</fullName>
    </submittedName>
</protein>
<keyword evidence="1" id="KW-0472">Membrane</keyword>
<evidence type="ECO:0000313" key="3">
    <source>
        <dbReference type="Proteomes" id="UP000051952"/>
    </source>
</evidence>
<organism evidence="2 3">
    <name type="scientific">Bodo saltans</name>
    <name type="common">Flagellated protozoan</name>
    <dbReference type="NCBI Taxonomy" id="75058"/>
    <lineage>
        <taxon>Eukaryota</taxon>
        <taxon>Discoba</taxon>
        <taxon>Euglenozoa</taxon>
        <taxon>Kinetoplastea</taxon>
        <taxon>Metakinetoplastina</taxon>
        <taxon>Eubodonida</taxon>
        <taxon>Bodonidae</taxon>
        <taxon>Bodo</taxon>
    </lineage>
</organism>
<keyword evidence="3" id="KW-1185">Reference proteome</keyword>
<dbReference type="EMBL" id="CYKH01000545">
    <property type="protein sequence ID" value="CUG05718.1"/>
    <property type="molecule type" value="Genomic_DNA"/>
</dbReference>
<evidence type="ECO:0000256" key="1">
    <source>
        <dbReference type="SAM" id="Phobius"/>
    </source>
</evidence>
<sequence length="593" mass="65784">MYFDVAHIQSVLANPFDNLEATSLVVHTIALYCPASTSDDRSLIPHFRVWLDALLFLWASPSPMTASDPRRDIVWVELQIVAMKAIEVILCVPVLNSHTACSSSSLYSYWTCSDGRDAESNPETTTSVSWQPFEHWVSAMVSIVEKDLHAVAAELQRRDHRPKRDVLIRRLEALTEVLIRVIGIAETDGSLLLPMKLLQSVLLWQNVFRVAHHSEHAFFATGSHSPLSLSHVMLRGALTLLLDCWCRAVKTCLDLPPVQQLILDILRGGDVMRELTRLMCMNQAKNAVVTAVPVLTAYLCAMMSSLWWRDGPTKTFLGDPQNIGRMTTLLLLVGGCAASEHHSTSHQVSNHGLGRWLHVLQLEWAQLTMLAASSIHRHHSSQLTSGSGWKELPANVYGEVVGNYKLLMFVLDHRVEAMKLLLEGHSDSASNLAASGWHSTVQEDCTETIAFLRAHVSHFTHSVPSMVSSVKIAASHDDLCRLIEVCCVVITSELNCLPQPQPQSFWFAPTTSLHHLMVQLLSIHACIEIAVEDGRVCKLFVDVVHSSPQLNFGPSITCIRNSLHAYASPEVIASIDRNQSVRLLAMFSSTAMT</sequence>
<gene>
    <name evidence="2" type="ORF">BSAL_71270</name>
</gene>
<keyword evidence="1 2" id="KW-0812">Transmembrane</keyword>
<keyword evidence="1" id="KW-1133">Transmembrane helix</keyword>
<name>A0A0S4IXZ9_BODSA</name>
<feature type="transmembrane region" description="Helical" evidence="1">
    <location>
        <begin position="287"/>
        <end position="308"/>
    </location>
</feature>
<evidence type="ECO:0000313" key="2">
    <source>
        <dbReference type="EMBL" id="CUG05718.1"/>
    </source>
</evidence>
<dbReference type="VEuPathDB" id="TriTrypDB:BSAL_71270"/>
<reference evidence="3" key="1">
    <citation type="submission" date="2015-09" db="EMBL/GenBank/DDBJ databases">
        <authorList>
            <consortium name="Pathogen Informatics"/>
        </authorList>
    </citation>
    <scope>NUCLEOTIDE SEQUENCE [LARGE SCALE GENOMIC DNA]</scope>
    <source>
        <strain evidence="3">Lake Konstanz</strain>
    </source>
</reference>
<dbReference type="AlphaFoldDB" id="A0A0S4IXZ9"/>
<proteinExistence type="predicted"/>
<accession>A0A0S4IXZ9</accession>